<evidence type="ECO:0000256" key="2">
    <source>
        <dbReference type="ARBA" id="ARBA00022692"/>
    </source>
</evidence>
<keyword evidence="3 5" id="KW-1133">Transmembrane helix</keyword>
<feature type="transmembrane region" description="Helical" evidence="5">
    <location>
        <begin position="564"/>
        <end position="588"/>
    </location>
</feature>
<accession>A0A0B5DAW8</accession>
<dbReference type="HOGENOM" id="CLU_004534_1_1_11"/>
<reference evidence="7 8" key="1">
    <citation type="submission" date="2013-04" db="EMBL/GenBank/DDBJ databases">
        <title>Complete genome sequence of Corynebacterium humireducens DSM 45392(T), isolated from a wastewater-fed microbial fuel cell.</title>
        <authorList>
            <person name="Ruckert C."/>
            <person name="Albersmeier A."/>
            <person name="Kalinowski J."/>
        </authorList>
    </citation>
    <scope>NUCLEOTIDE SEQUENCE [LARGE SCALE GENOMIC DNA]</scope>
    <source>
        <strain evidence="8">MFC-5</strain>
    </source>
</reference>
<protein>
    <submittedName>
        <fullName evidence="7">Membrane protein</fullName>
    </submittedName>
</protein>
<proteinExistence type="predicted"/>
<feature type="transmembrane region" description="Helical" evidence="5">
    <location>
        <begin position="533"/>
        <end position="552"/>
    </location>
</feature>
<feature type="domain" description="ABC-2 type transporter transmembrane" evidence="6">
    <location>
        <begin position="24"/>
        <end position="155"/>
    </location>
</feature>
<feature type="transmembrane region" description="Helical" evidence="5">
    <location>
        <begin position="492"/>
        <end position="512"/>
    </location>
</feature>
<keyword evidence="4 5" id="KW-0472">Membrane</keyword>
<dbReference type="Gene3D" id="3.40.1710.10">
    <property type="entry name" value="abc type-2 transporter like domain"/>
    <property type="match status" value="1"/>
</dbReference>
<feature type="transmembrane region" description="Helical" evidence="5">
    <location>
        <begin position="21"/>
        <end position="41"/>
    </location>
</feature>
<name>A0A0B5DAW8_9CORY</name>
<organism evidence="7 8">
    <name type="scientific">Corynebacterium humireducens NBRC 106098 = DSM 45392</name>
    <dbReference type="NCBI Taxonomy" id="1223515"/>
    <lineage>
        <taxon>Bacteria</taxon>
        <taxon>Bacillati</taxon>
        <taxon>Actinomycetota</taxon>
        <taxon>Actinomycetes</taxon>
        <taxon>Mycobacteriales</taxon>
        <taxon>Corynebacteriaceae</taxon>
        <taxon>Corynebacterium</taxon>
    </lineage>
</organism>
<comment type="subcellular location">
    <subcellularLocation>
        <location evidence="1">Membrane</location>
        <topology evidence="1">Multi-pass membrane protein</topology>
    </subcellularLocation>
</comment>
<evidence type="ECO:0000256" key="5">
    <source>
        <dbReference type="SAM" id="Phobius"/>
    </source>
</evidence>
<dbReference type="InterPro" id="IPR017501">
    <property type="entry name" value="Phage_infect_YhgE_C"/>
</dbReference>
<evidence type="ECO:0000256" key="3">
    <source>
        <dbReference type="ARBA" id="ARBA00022989"/>
    </source>
</evidence>
<dbReference type="Pfam" id="PF12698">
    <property type="entry name" value="ABC2_membrane_3"/>
    <property type="match status" value="2"/>
</dbReference>
<dbReference type="RefSeq" id="WP_040085952.1">
    <property type="nucleotide sequence ID" value="NZ_BCSU01000006.1"/>
</dbReference>
<feature type="domain" description="ABC-2 type transporter transmembrane" evidence="6">
    <location>
        <begin position="474"/>
        <end position="669"/>
    </location>
</feature>
<dbReference type="InterPro" id="IPR023908">
    <property type="entry name" value="xxxLxxG_rpt"/>
</dbReference>
<feature type="transmembrane region" description="Helical" evidence="5">
    <location>
        <begin position="595"/>
        <end position="614"/>
    </location>
</feature>
<evidence type="ECO:0000256" key="1">
    <source>
        <dbReference type="ARBA" id="ARBA00004141"/>
    </source>
</evidence>
<dbReference type="KEGG" id="chm:B842_07295"/>
<dbReference type="AlphaFoldDB" id="A0A0B5DAW8"/>
<dbReference type="InterPro" id="IPR013525">
    <property type="entry name" value="ABC2_TM"/>
</dbReference>
<dbReference type="EMBL" id="CP005286">
    <property type="protein sequence ID" value="AJE33308.1"/>
    <property type="molecule type" value="Genomic_DNA"/>
</dbReference>
<dbReference type="NCBIfam" id="TIGR03061">
    <property type="entry name" value="pip_yhgE_Nterm"/>
    <property type="match status" value="1"/>
</dbReference>
<dbReference type="NCBIfam" id="TIGR03057">
    <property type="entry name" value="xxxLxxG_by_4"/>
    <property type="match status" value="2"/>
</dbReference>
<dbReference type="PANTHER" id="PTHR43077">
    <property type="entry name" value="TRANSPORT PERMEASE YVFS-RELATED"/>
    <property type="match status" value="1"/>
</dbReference>
<dbReference type="GO" id="GO:0140359">
    <property type="term" value="F:ABC-type transporter activity"/>
    <property type="evidence" value="ECO:0007669"/>
    <property type="project" value="InterPro"/>
</dbReference>
<evidence type="ECO:0000256" key="4">
    <source>
        <dbReference type="ARBA" id="ARBA00023136"/>
    </source>
</evidence>
<dbReference type="Proteomes" id="UP000031524">
    <property type="component" value="Chromosome"/>
</dbReference>
<feature type="transmembrane region" description="Helical" evidence="5">
    <location>
        <begin position="655"/>
        <end position="674"/>
    </location>
</feature>
<evidence type="ECO:0000313" key="7">
    <source>
        <dbReference type="EMBL" id="AJE33308.1"/>
    </source>
</evidence>
<dbReference type="STRING" id="1223515.B842_07295"/>
<dbReference type="NCBIfam" id="TIGR03062">
    <property type="entry name" value="pip_yhgE_Cterm"/>
    <property type="match status" value="1"/>
</dbReference>
<dbReference type="InterPro" id="IPR051328">
    <property type="entry name" value="T7SS_ABC-Transporter"/>
</dbReference>
<evidence type="ECO:0000259" key="6">
    <source>
        <dbReference type="Pfam" id="PF12698"/>
    </source>
</evidence>
<sequence length="691" mass="70927">MSLLHIGTELRRFRRGTLPPLALVVIMCLPLIFGGLFVWAYQDPVGHLDRLPVALVNSDDGEIGGEIADALVDAEAVDLHLVPAEEARDGVSDGSYYFAVEIPRNFSHAVTSLDSGAPEQATLNVAFNNTNGLIPTVLGNQITTIMLEEINAQLGEAITNRLLVGYGTIGTGLDQAADGAGQLAEGTGSAASGSARLAAGSDRARAGADDLADGSTRLGQGAGEAADGAALLADGAERLDAGLATATDGSARLADGLGQLQAATDQLAAGARQVSAGVDAVGGVAASATALQDNVLAPLITVSTQLRQSGLPAAVGLADQVDQAAAQVREQGIGAETAGQLTALQEGARQIATQLSDPDSGYRSGVDNAATASQELAEGLRQLQDGSTQLVIGTRSLADGTSRLAEGSTQLTIGASALRDGLVELDAGSRTLNSGLGELDAGAGELSLRLRGAAEDVPRWEGDSLDAGSRSAATPVTRELTAHDMTTFGTGLAPFFLSLAMFMGATVMWMVLHPLQRRAVDSGTAPFRAVLASYLPGLVVGTGQALLVWVVLTQLIRIDVAHPVMLLFALWGVSAVFVAVTQAVNAVVGATAGRVVNLILMGLQLVSSGGLYPAETQPALLRWVHTWDPMTFSVNLFRHTIIGGWGSADHRAGQAVVVLLGVGLGAWVVSSLAARGARTIMAKDLHPELTV</sequence>
<dbReference type="GO" id="GO:0016020">
    <property type="term" value="C:membrane"/>
    <property type="evidence" value="ECO:0007669"/>
    <property type="project" value="UniProtKB-SubCell"/>
</dbReference>
<gene>
    <name evidence="7" type="ORF">B842_07295</name>
</gene>
<dbReference type="OrthoDB" id="9811483at2"/>
<keyword evidence="2 5" id="KW-0812">Transmembrane</keyword>
<dbReference type="PANTHER" id="PTHR43077:SF5">
    <property type="entry name" value="PHAGE INFECTION PROTEIN"/>
    <property type="match status" value="1"/>
</dbReference>
<evidence type="ECO:0000313" key="8">
    <source>
        <dbReference type="Proteomes" id="UP000031524"/>
    </source>
</evidence>
<dbReference type="InterPro" id="IPR017500">
    <property type="entry name" value="Phage_infect_YhgE_N"/>
</dbReference>
<keyword evidence="8" id="KW-1185">Reference proteome</keyword>